<keyword evidence="4 8" id="KW-0812">Transmembrane</keyword>
<dbReference type="GO" id="GO:0005886">
    <property type="term" value="C:plasma membrane"/>
    <property type="evidence" value="ECO:0007669"/>
    <property type="project" value="UniProtKB-SubCell"/>
</dbReference>
<sequence length="110" mass="11484">MNAYALLACTIALEVAATSLLKASDGMTRLWPTLGALAGYGVCFWLLSLVMKSIPTGIAYAIWSGVGIVLISLIGLFVFKQKLDAAAILGIGLICAGVLVINLFSRASVH</sequence>
<organism evidence="10 11">
    <name type="scientific">Stenotrophomonas pictorum JCM 9942</name>
    <dbReference type="NCBI Taxonomy" id="1236960"/>
    <lineage>
        <taxon>Bacteria</taxon>
        <taxon>Pseudomonadati</taxon>
        <taxon>Pseudomonadota</taxon>
        <taxon>Gammaproteobacteria</taxon>
        <taxon>Lysobacterales</taxon>
        <taxon>Lysobacteraceae</taxon>
        <taxon>Stenotrophomonas</taxon>
    </lineage>
</organism>
<dbReference type="FunFam" id="1.10.3730.20:FF:000001">
    <property type="entry name" value="Quaternary ammonium compound resistance transporter SugE"/>
    <property type="match status" value="1"/>
</dbReference>
<evidence type="ECO:0000256" key="8">
    <source>
        <dbReference type="RuleBase" id="RU003942"/>
    </source>
</evidence>
<name>A0A0R0AUX1_9GAMM</name>
<keyword evidence="6 9" id="KW-0472">Membrane</keyword>
<dbReference type="GO" id="GO:0015220">
    <property type="term" value="F:choline transmembrane transporter activity"/>
    <property type="evidence" value="ECO:0007669"/>
    <property type="project" value="TreeGrafter"/>
</dbReference>
<dbReference type="PANTHER" id="PTHR30561">
    <property type="entry name" value="SMR FAMILY PROTON-DEPENDENT DRUG EFFLUX TRANSPORTER SUGE"/>
    <property type="match status" value="1"/>
</dbReference>
<dbReference type="Gene3D" id="1.10.3730.20">
    <property type="match status" value="1"/>
</dbReference>
<keyword evidence="11" id="KW-1185">Reference proteome</keyword>
<evidence type="ECO:0000256" key="5">
    <source>
        <dbReference type="ARBA" id="ARBA00022989"/>
    </source>
</evidence>
<dbReference type="GO" id="GO:0031460">
    <property type="term" value="P:glycine betaine transport"/>
    <property type="evidence" value="ECO:0007669"/>
    <property type="project" value="TreeGrafter"/>
</dbReference>
<evidence type="ECO:0000256" key="1">
    <source>
        <dbReference type="ARBA" id="ARBA00004651"/>
    </source>
</evidence>
<dbReference type="OrthoDB" id="9808638at2"/>
<dbReference type="Proteomes" id="UP000050836">
    <property type="component" value="Unassembled WGS sequence"/>
</dbReference>
<dbReference type="InterPro" id="IPR037185">
    <property type="entry name" value="EmrE-like"/>
</dbReference>
<accession>A0A0R0AUX1</accession>
<evidence type="ECO:0000256" key="2">
    <source>
        <dbReference type="ARBA" id="ARBA00022448"/>
    </source>
</evidence>
<keyword evidence="5 9" id="KW-1133">Transmembrane helix</keyword>
<feature type="transmembrane region" description="Helical" evidence="9">
    <location>
        <begin position="85"/>
        <end position="104"/>
    </location>
</feature>
<evidence type="ECO:0000256" key="7">
    <source>
        <dbReference type="ARBA" id="ARBA00038032"/>
    </source>
</evidence>
<evidence type="ECO:0000256" key="9">
    <source>
        <dbReference type="SAM" id="Phobius"/>
    </source>
</evidence>
<reference evidence="10 11" key="1">
    <citation type="submission" date="2015-10" db="EMBL/GenBank/DDBJ databases">
        <title>Genome sequencing and analysis of members of genus Stenotrophomonas.</title>
        <authorList>
            <person name="Patil P.P."/>
            <person name="Midha S."/>
            <person name="Patil P.B."/>
        </authorList>
    </citation>
    <scope>NUCLEOTIDE SEQUENCE [LARGE SCALE GENOMIC DNA]</scope>
    <source>
        <strain evidence="10 11">JCM 9942</strain>
    </source>
</reference>
<evidence type="ECO:0000313" key="11">
    <source>
        <dbReference type="Proteomes" id="UP000050836"/>
    </source>
</evidence>
<dbReference type="InterPro" id="IPR045324">
    <property type="entry name" value="Small_multidrug_res"/>
</dbReference>
<dbReference type="PANTHER" id="PTHR30561:SF1">
    <property type="entry name" value="MULTIDRUG TRANSPORTER EMRE"/>
    <property type="match status" value="1"/>
</dbReference>
<dbReference type="SUPFAM" id="SSF103481">
    <property type="entry name" value="Multidrug resistance efflux transporter EmrE"/>
    <property type="match status" value="1"/>
</dbReference>
<feature type="transmembrane region" description="Helical" evidence="9">
    <location>
        <begin position="33"/>
        <end position="51"/>
    </location>
</feature>
<dbReference type="AlphaFoldDB" id="A0A0R0AUX1"/>
<dbReference type="RefSeq" id="WP_054659729.1">
    <property type="nucleotide sequence ID" value="NZ_BAZI01000228.1"/>
</dbReference>
<dbReference type="GO" id="GO:1990961">
    <property type="term" value="P:xenobiotic detoxification by transmembrane export across the plasma membrane"/>
    <property type="evidence" value="ECO:0007669"/>
    <property type="project" value="UniProtKB-ARBA"/>
</dbReference>
<gene>
    <name evidence="10" type="ORF">ARC78_02765</name>
</gene>
<comment type="caution">
    <text evidence="10">The sequence shown here is derived from an EMBL/GenBank/DDBJ whole genome shotgun (WGS) entry which is preliminary data.</text>
</comment>
<keyword evidence="3" id="KW-1003">Cell membrane</keyword>
<evidence type="ECO:0000256" key="3">
    <source>
        <dbReference type="ARBA" id="ARBA00022475"/>
    </source>
</evidence>
<comment type="similarity">
    <text evidence="7 8">Belongs to the drug/metabolite transporter (DMT) superfamily. Small multidrug resistance (SMR) (TC 2.A.7.1) family.</text>
</comment>
<dbReference type="Pfam" id="PF00893">
    <property type="entry name" value="Multi_Drug_Res"/>
    <property type="match status" value="1"/>
</dbReference>
<dbReference type="InterPro" id="IPR000390">
    <property type="entry name" value="Small_drug/metabolite_transptr"/>
</dbReference>
<evidence type="ECO:0000256" key="4">
    <source>
        <dbReference type="ARBA" id="ARBA00022692"/>
    </source>
</evidence>
<protein>
    <submittedName>
        <fullName evidence="10">Multidrug transporter</fullName>
    </submittedName>
</protein>
<comment type="subcellular location">
    <subcellularLocation>
        <location evidence="1 8">Cell membrane</location>
        <topology evidence="1 8">Multi-pass membrane protein</topology>
    </subcellularLocation>
</comment>
<keyword evidence="2" id="KW-0813">Transport</keyword>
<evidence type="ECO:0000313" key="10">
    <source>
        <dbReference type="EMBL" id="KRG45127.1"/>
    </source>
</evidence>
<dbReference type="GO" id="GO:0015297">
    <property type="term" value="F:antiporter activity"/>
    <property type="evidence" value="ECO:0007669"/>
    <property type="project" value="TreeGrafter"/>
</dbReference>
<feature type="transmembrane region" description="Helical" evidence="9">
    <location>
        <begin position="58"/>
        <end position="79"/>
    </location>
</feature>
<proteinExistence type="inferred from homology"/>
<evidence type="ECO:0000256" key="6">
    <source>
        <dbReference type="ARBA" id="ARBA00023136"/>
    </source>
</evidence>
<dbReference type="GO" id="GO:0015199">
    <property type="term" value="F:amino-acid betaine transmembrane transporter activity"/>
    <property type="evidence" value="ECO:0007669"/>
    <property type="project" value="TreeGrafter"/>
</dbReference>
<dbReference type="EMBL" id="LLXS01000004">
    <property type="protein sequence ID" value="KRG45127.1"/>
    <property type="molecule type" value="Genomic_DNA"/>
</dbReference>